<dbReference type="RefSeq" id="WP_377152008.1">
    <property type="nucleotide sequence ID" value="NZ_JBHSAF010000008.1"/>
</dbReference>
<organism evidence="3 4">
    <name type="scientific">Pseudaeromonas sharmana</name>
    <dbReference type="NCBI Taxonomy" id="328412"/>
    <lineage>
        <taxon>Bacteria</taxon>
        <taxon>Pseudomonadati</taxon>
        <taxon>Pseudomonadota</taxon>
        <taxon>Gammaproteobacteria</taxon>
        <taxon>Aeromonadales</taxon>
        <taxon>Aeromonadaceae</taxon>
        <taxon>Pseudaeromonas</taxon>
    </lineage>
</organism>
<evidence type="ECO:0000313" key="4">
    <source>
        <dbReference type="Proteomes" id="UP001595692"/>
    </source>
</evidence>
<name>A0ABV8CNE0_9GAMM</name>
<proteinExistence type="predicted"/>
<feature type="signal peptide" evidence="1">
    <location>
        <begin position="1"/>
        <end position="20"/>
    </location>
</feature>
<evidence type="ECO:0000259" key="2">
    <source>
        <dbReference type="SMART" id="SM00642"/>
    </source>
</evidence>
<dbReference type="InterPro" id="IPR013780">
    <property type="entry name" value="Glyco_hydro_b"/>
</dbReference>
<dbReference type="PANTHER" id="PTHR10357">
    <property type="entry name" value="ALPHA-AMYLASE FAMILY MEMBER"/>
    <property type="match status" value="1"/>
</dbReference>
<reference evidence="4" key="1">
    <citation type="journal article" date="2019" name="Int. J. Syst. Evol. Microbiol.">
        <title>The Global Catalogue of Microorganisms (GCM) 10K type strain sequencing project: providing services to taxonomists for standard genome sequencing and annotation.</title>
        <authorList>
            <consortium name="The Broad Institute Genomics Platform"/>
            <consortium name="The Broad Institute Genome Sequencing Center for Infectious Disease"/>
            <person name="Wu L."/>
            <person name="Ma J."/>
        </authorList>
    </citation>
    <scope>NUCLEOTIDE SEQUENCE [LARGE SCALE GENOMIC DNA]</scope>
    <source>
        <strain evidence="4">CCUG 54939</strain>
    </source>
</reference>
<keyword evidence="4" id="KW-1185">Reference proteome</keyword>
<dbReference type="PROSITE" id="PS51257">
    <property type="entry name" value="PROKAR_LIPOPROTEIN"/>
    <property type="match status" value="1"/>
</dbReference>
<dbReference type="Pfam" id="PF00128">
    <property type="entry name" value="Alpha-amylase"/>
    <property type="match status" value="2"/>
</dbReference>
<feature type="domain" description="Glycosyl hydrolase family 13 catalytic" evidence="2">
    <location>
        <begin position="82"/>
        <end position="473"/>
    </location>
</feature>
<protein>
    <submittedName>
        <fullName evidence="3">Alpha-amylase family protein</fullName>
    </submittedName>
</protein>
<comment type="caution">
    <text evidence="3">The sequence shown here is derived from an EMBL/GenBank/DDBJ whole genome shotgun (WGS) entry which is preliminary data.</text>
</comment>
<dbReference type="InterPro" id="IPR006047">
    <property type="entry name" value="GH13_cat_dom"/>
</dbReference>
<sequence>MDSAVFKRTSLAMMMALALAACGGGGGGGGNDDGGGDDDGGDTSYAVTISSSNANKTADDAKTCHQGVTSDDSRACGLRMYQIMVEAYVNGDDTVNYNTGYGPSNHKGDLQGVIDSLDYIKSTGVNAIWLTPIFNSCGDTVSDKKLAATGYYACDYFTVDPYFGNSAKLKELVDTAHAKGLYVILDGVFGHAITNKIPAAPVSGVSPVMVAASTGYTVDYTKANSLTFFTEVATHYINTYGIDGWRLDQSYQVPVEAWNTIRTAVESAAAARASAGEEWGTLGYMVGEDWAGQNDIVSDTYGTASLPGLKSAFDFPLHYGLVQAVGAESSGATGDATSIYASWNNGVLDSGVYPSFAMPNLFLGNHDIPRFGDLLQRSKLGDIDEDAYWLRHKAAFSFMAATSGPITFYYGEEIGDQLDGFAAQNTSCGTGTAWCDDNVARTTGKVAGVTSGFTPSSRQSDLKTYLKSLLDLREAHPALYNGSLTRIFTDSQVLVSRKDNAANADHVLYLLNTKTTDAVVTLSTDALGDDGQLVNLLDSSATVSASGGNYVITVPALTGVFYQIN</sequence>
<evidence type="ECO:0000313" key="3">
    <source>
        <dbReference type="EMBL" id="MFC3913616.1"/>
    </source>
</evidence>
<dbReference type="InterPro" id="IPR017853">
    <property type="entry name" value="GH"/>
</dbReference>
<feature type="chain" id="PRO_5046752314" evidence="1">
    <location>
        <begin position="21"/>
        <end position="565"/>
    </location>
</feature>
<dbReference type="CDD" id="cd00551">
    <property type="entry name" value="AmyAc_family"/>
    <property type="match status" value="1"/>
</dbReference>
<dbReference type="Gene3D" id="2.60.40.1180">
    <property type="entry name" value="Golgi alpha-mannosidase II"/>
    <property type="match status" value="1"/>
</dbReference>
<dbReference type="SUPFAM" id="SSF51445">
    <property type="entry name" value="(Trans)glycosidases"/>
    <property type="match status" value="1"/>
</dbReference>
<gene>
    <name evidence="3" type="ORF">ACFOSS_09065</name>
</gene>
<dbReference type="SMART" id="SM00642">
    <property type="entry name" value="Aamy"/>
    <property type="match status" value="1"/>
</dbReference>
<dbReference type="Gene3D" id="3.20.20.80">
    <property type="entry name" value="Glycosidases"/>
    <property type="match status" value="1"/>
</dbReference>
<evidence type="ECO:0000256" key="1">
    <source>
        <dbReference type="SAM" id="SignalP"/>
    </source>
</evidence>
<dbReference type="EMBL" id="JBHSAF010000008">
    <property type="protein sequence ID" value="MFC3913616.1"/>
    <property type="molecule type" value="Genomic_DNA"/>
</dbReference>
<accession>A0ABV8CNE0</accession>
<dbReference type="Proteomes" id="UP001595692">
    <property type="component" value="Unassembled WGS sequence"/>
</dbReference>
<dbReference type="PANTHER" id="PTHR10357:SF228">
    <property type="entry name" value="PUTATIVE-RELATED"/>
    <property type="match status" value="1"/>
</dbReference>
<keyword evidence="1" id="KW-0732">Signal</keyword>